<dbReference type="Proteomes" id="UP000679247">
    <property type="component" value="Chromosome"/>
</dbReference>
<evidence type="ECO:0000256" key="1">
    <source>
        <dbReference type="SAM" id="Phobius"/>
    </source>
</evidence>
<feature type="transmembrane region" description="Helical" evidence="1">
    <location>
        <begin position="34"/>
        <end position="56"/>
    </location>
</feature>
<dbReference type="EMBL" id="CP071709">
    <property type="protein sequence ID" value="QVY60819.1"/>
    <property type="molecule type" value="Genomic_DNA"/>
</dbReference>
<keyword evidence="1" id="KW-0472">Membrane</keyword>
<protein>
    <submittedName>
        <fullName evidence="2">Uncharacterized protein</fullName>
    </submittedName>
</protein>
<name>A0ABX8F9Y7_9BACI</name>
<evidence type="ECO:0000313" key="3">
    <source>
        <dbReference type="Proteomes" id="UP000679247"/>
    </source>
</evidence>
<evidence type="ECO:0000313" key="2">
    <source>
        <dbReference type="EMBL" id="QVY60819.1"/>
    </source>
</evidence>
<keyword evidence="1" id="KW-0812">Transmembrane</keyword>
<gene>
    <name evidence="2" type="ORF">J1899_17825</name>
</gene>
<keyword evidence="1" id="KW-1133">Transmembrane helix</keyword>
<organism evidence="2 3">
    <name type="scientific">Cytobacillus gottheilii</name>
    <dbReference type="NCBI Taxonomy" id="859144"/>
    <lineage>
        <taxon>Bacteria</taxon>
        <taxon>Bacillati</taxon>
        <taxon>Bacillota</taxon>
        <taxon>Bacilli</taxon>
        <taxon>Bacillales</taxon>
        <taxon>Bacillaceae</taxon>
        <taxon>Cytobacillus</taxon>
    </lineage>
</organism>
<feature type="transmembrane region" description="Helical" evidence="1">
    <location>
        <begin position="6"/>
        <end position="22"/>
    </location>
</feature>
<accession>A0ABX8F9Y7</accession>
<keyword evidence="3" id="KW-1185">Reference proteome</keyword>
<sequence>MENLALYLSVGMAVFLFAVSYMEAIRISNSKGKVYGGTFIFSTMAGLVFSRLSYLFI</sequence>
<reference evidence="2 3" key="1">
    <citation type="submission" date="2021-03" db="EMBL/GenBank/DDBJ databases">
        <title>The first data on the complete genome of the tetrodotoxin-producing bacterium.</title>
        <authorList>
            <person name="Melnikova D.I."/>
            <person name="Nijland R."/>
            <person name="Magarlamov T.Y."/>
        </authorList>
    </citation>
    <scope>NUCLEOTIDE SEQUENCE [LARGE SCALE GENOMIC DNA]</scope>
    <source>
        <strain evidence="2 3">1839</strain>
    </source>
</reference>
<dbReference type="RefSeq" id="WP_180320194.1">
    <property type="nucleotide sequence ID" value="NZ_CANKUS010000027.1"/>
</dbReference>
<proteinExistence type="predicted"/>